<dbReference type="Pfam" id="PF21853">
    <property type="entry name" value="DUF6912"/>
    <property type="match status" value="1"/>
</dbReference>
<evidence type="ECO:0000313" key="2">
    <source>
        <dbReference type="EMBL" id="MEW6954478.1"/>
    </source>
</evidence>
<dbReference type="InterPro" id="IPR054206">
    <property type="entry name" value="DUF6912"/>
</dbReference>
<reference evidence="2 4" key="2">
    <citation type="submission" date="2024-01" db="EMBL/GenBank/DDBJ databases">
        <title>Genomic analysis and antimicrobial resistance profiles of Trueperella pyogenes isolated from domestic and wild animals.</title>
        <authorList>
            <person name="Magossi G."/>
            <person name="Gzyl K.E."/>
            <person name="Holman D.B."/>
            <person name="Amat S."/>
        </authorList>
    </citation>
    <scope>NUCLEOTIDE SEQUENCE [LARGE SCALE GENOMIC DNA]</scope>
    <source>
        <strain evidence="2 4">1494</strain>
    </source>
</reference>
<dbReference type="EMBL" id="JBAGNM010000004">
    <property type="protein sequence ID" value="MEW6954478.1"/>
    <property type="molecule type" value="Genomic_DNA"/>
</dbReference>
<dbReference type="Proteomes" id="UP001555100">
    <property type="component" value="Unassembled WGS sequence"/>
</dbReference>
<gene>
    <name evidence="1" type="ORF">EBQ10_09770</name>
    <name evidence="2" type="ORF">V3M73_05510</name>
</gene>
<dbReference type="KEGG" id="tpy:CQ11_10065"/>
<organism evidence="1 3">
    <name type="scientific">Trueperella pyogenes</name>
    <dbReference type="NCBI Taxonomy" id="1661"/>
    <lineage>
        <taxon>Bacteria</taxon>
        <taxon>Bacillati</taxon>
        <taxon>Actinomycetota</taxon>
        <taxon>Actinomycetes</taxon>
        <taxon>Actinomycetales</taxon>
        <taxon>Actinomycetaceae</taxon>
        <taxon>Trueperella</taxon>
    </lineage>
</organism>
<dbReference type="GeneID" id="97530657"/>
<dbReference type="Proteomes" id="UP000275951">
    <property type="component" value="Chromosome"/>
</dbReference>
<protein>
    <submittedName>
        <fullName evidence="1">Uncharacterized protein</fullName>
    </submittedName>
</protein>
<evidence type="ECO:0000313" key="4">
    <source>
        <dbReference type="Proteomes" id="UP001555100"/>
    </source>
</evidence>
<dbReference type="EMBL" id="CP033905">
    <property type="protein sequence ID" value="AZR07541.1"/>
    <property type="molecule type" value="Genomic_DNA"/>
</dbReference>
<reference evidence="1 3" key="1">
    <citation type="submission" date="2018-11" db="EMBL/GenBank/DDBJ databases">
        <title>Multidrug-resistant genes are associated with an 42-kb island TGI1 carrying a complex class 1 integron in a Trueperella pyogenes.</title>
        <authorList>
            <person name="Dong W."/>
        </authorList>
    </citation>
    <scope>NUCLEOTIDE SEQUENCE [LARGE SCALE GENOMIC DNA]</scope>
    <source>
        <strain evidence="1 3">TP4</strain>
    </source>
</reference>
<evidence type="ECO:0000313" key="1">
    <source>
        <dbReference type="EMBL" id="AZR07541.1"/>
    </source>
</evidence>
<dbReference type="AlphaFoldDB" id="X4R0I0"/>
<accession>X4R0I0</accession>
<evidence type="ECO:0000313" key="3">
    <source>
        <dbReference type="Proteomes" id="UP000275951"/>
    </source>
</evidence>
<keyword evidence="4" id="KW-1185">Reference proteome</keyword>
<sequence>MRIYIPLTPRDLTTDITPRLVHAVTPQLKSTVPQEDEEGWEMIATLAAADDSLRLLAQSQARRRMVCVAEVPERVLSLADELPSACRLTEALPWQDVETILVDEPGGEDLVDRAIAGDHDAFMATGDIDLMWYDIIERPALAAELSSCAVRVQHGA</sequence>
<dbReference type="RefSeq" id="WP_024964490.1">
    <property type="nucleotide sequence ID" value="NZ_CP007519.1"/>
</dbReference>
<name>X4R0I0_9ACTO</name>
<dbReference type="OrthoDB" id="3253180at2"/>
<proteinExistence type="predicted"/>